<evidence type="ECO:0000313" key="6">
    <source>
        <dbReference type="Proteomes" id="UP000178826"/>
    </source>
</evidence>
<keyword evidence="3" id="KW-0949">S-adenosyl-L-methionine</keyword>
<comment type="caution">
    <text evidence="5">The sequence shown here is derived from an EMBL/GenBank/DDBJ whole genome shotgun (WGS) entry which is preliminary data.</text>
</comment>
<dbReference type="GO" id="GO:0003676">
    <property type="term" value="F:nucleic acid binding"/>
    <property type="evidence" value="ECO:0007669"/>
    <property type="project" value="InterPro"/>
</dbReference>
<dbReference type="PANTHER" id="PTHR12829:SF7">
    <property type="entry name" value="N6-ADENOSINE-METHYLTRANSFERASE CATALYTIC SUBUNIT"/>
    <property type="match status" value="1"/>
</dbReference>
<accession>A0A1G2IG57</accession>
<dbReference type="PROSITE" id="PS00092">
    <property type="entry name" value="N6_MTASE"/>
    <property type="match status" value="1"/>
</dbReference>
<dbReference type="SUPFAM" id="SSF53335">
    <property type="entry name" value="S-adenosyl-L-methionine-dependent methyltransferases"/>
    <property type="match status" value="1"/>
</dbReference>
<evidence type="ECO:0000256" key="1">
    <source>
        <dbReference type="ARBA" id="ARBA00022603"/>
    </source>
</evidence>
<dbReference type="InterPro" id="IPR002052">
    <property type="entry name" value="DNA_methylase_N6_adenine_CS"/>
</dbReference>
<keyword evidence="2" id="KW-0808">Transferase</keyword>
<dbReference type="EMBL" id="MHOZ01000019">
    <property type="protein sequence ID" value="OGZ73722.1"/>
    <property type="molecule type" value="Genomic_DNA"/>
</dbReference>
<evidence type="ECO:0000256" key="3">
    <source>
        <dbReference type="ARBA" id="ARBA00022691"/>
    </source>
</evidence>
<dbReference type="Proteomes" id="UP000178826">
    <property type="component" value="Unassembled WGS sequence"/>
</dbReference>
<keyword evidence="1" id="KW-0489">Methyltransferase</keyword>
<name>A0A1G2IG57_9BACT</name>
<comment type="similarity">
    <text evidence="4">Belongs to the MT-A70-like family.</text>
</comment>
<dbReference type="GO" id="GO:0032259">
    <property type="term" value="P:methylation"/>
    <property type="evidence" value="ECO:0007669"/>
    <property type="project" value="UniProtKB-KW"/>
</dbReference>
<dbReference type="PANTHER" id="PTHR12829">
    <property type="entry name" value="N6-ADENOSINE-METHYLTRANSFERASE"/>
    <property type="match status" value="1"/>
</dbReference>
<evidence type="ECO:0000256" key="2">
    <source>
        <dbReference type="ARBA" id="ARBA00022679"/>
    </source>
</evidence>
<proteinExistence type="inferred from homology"/>
<dbReference type="Pfam" id="PF05063">
    <property type="entry name" value="MT-A70"/>
    <property type="match status" value="1"/>
</dbReference>
<dbReference type="PROSITE" id="PS51143">
    <property type="entry name" value="MT_A70"/>
    <property type="match status" value="1"/>
</dbReference>
<gene>
    <name evidence="5" type="ORF">A2998_03585</name>
</gene>
<dbReference type="GO" id="GO:0008168">
    <property type="term" value="F:methyltransferase activity"/>
    <property type="evidence" value="ECO:0007669"/>
    <property type="project" value="UniProtKB-KW"/>
</dbReference>
<dbReference type="AlphaFoldDB" id="A0A1G2IG57"/>
<evidence type="ECO:0000256" key="4">
    <source>
        <dbReference type="PROSITE-ProRule" id="PRU00489"/>
    </source>
</evidence>
<organism evidence="5 6">
    <name type="scientific">Candidatus Staskawiczbacteria bacterium RIFCSPLOWO2_01_FULL_37_25b</name>
    <dbReference type="NCBI Taxonomy" id="1802213"/>
    <lineage>
        <taxon>Bacteria</taxon>
        <taxon>Candidatus Staskawicziibacteriota</taxon>
    </lineage>
</organism>
<sequence>MTNTQVKQTGYSIYNEDVKKRTKQNTLPDLYPKLPNKKFDVIYADPPWYYNGKLQFDKSSKSKENIDFSRKIFISSATFKYPTLKTGELMKIPIHEIAKDDCLLFMWTTSPHLSQAVELGQTWGFEYKTVAFIWDKMNHNPGQYTLSNCELCLVFKRGRIPRPRGARNVQQLVRSPRKEHSEKPAEVIQGIEKMFPTQERIELFARRKTKGWSAWGLDMLNESNK</sequence>
<dbReference type="InterPro" id="IPR007757">
    <property type="entry name" value="MT-A70-like"/>
</dbReference>
<reference evidence="5 6" key="1">
    <citation type="journal article" date="2016" name="Nat. Commun.">
        <title>Thousands of microbial genomes shed light on interconnected biogeochemical processes in an aquifer system.</title>
        <authorList>
            <person name="Anantharaman K."/>
            <person name="Brown C.T."/>
            <person name="Hug L.A."/>
            <person name="Sharon I."/>
            <person name="Castelle C.J."/>
            <person name="Probst A.J."/>
            <person name="Thomas B.C."/>
            <person name="Singh A."/>
            <person name="Wilkins M.J."/>
            <person name="Karaoz U."/>
            <person name="Brodie E.L."/>
            <person name="Williams K.H."/>
            <person name="Hubbard S.S."/>
            <person name="Banfield J.F."/>
        </authorList>
    </citation>
    <scope>NUCLEOTIDE SEQUENCE [LARGE SCALE GENOMIC DNA]</scope>
</reference>
<dbReference type="Gene3D" id="3.40.50.150">
    <property type="entry name" value="Vaccinia Virus protein VP39"/>
    <property type="match status" value="1"/>
</dbReference>
<dbReference type="InterPro" id="IPR029063">
    <property type="entry name" value="SAM-dependent_MTases_sf"/>
</dbReference>
<protein>
    <submittedName>
        <fullName evidence="5">Transcriptional regulator</fullName>
    </submittedName>
</protein>
<evidence type="ECO:0000313" key="5">
    <source>
        <dbReference type="EMBL" id="OGZ73722.1"/>
    </source>
</evidence>